<dbReference type="STRING" id="927083.DB32_003712"/>
<dbReference type="PANTHER" id="PTHR43289:SF30">
    <property type="entry name" value="NON-SPECIFIC SERINE_THREONINE PROTEIN KINASE"/>
    <property type="match status" value="1"/>
</dbReference>
<keyword evidence="7" id="KW-1133">Transmembrane helix</keyword>
<gene>
    <name evidence="9" type="ORF">DB32_003712</name>
</gene>
<evidence type="ECO:0000313" key="10">
    <source>
        <dbReference type="Proteomes" id="UP000034883"/>
    </source>
</evidence>
<evidence type="ECO:0000256" key="4">
    <source>
        <dbReference type="ARBA" id="ARBA00022840"/>
    </source>
</evidence>
<keyword evidence="3 9" id="KW-0418">Kinase</keyword>
<dbReference type="PANTHER" id="PTHR43289">
    <property type="entry name" value="MITOGEN-ACTIVATED PROTEIN KINASE KINASE KINASE 20-RELATED"/>
    <property type="match status" value="1"/>
</dbReference>
<dbReference type="EMBL" id="CP011125">
    <property type="protein sequence ID" value="AKF06563.1"/>
    <property type="molecule type" value="Genomic_DNA"/>
</dbReference>
<keyword evidence="2 5" id="KW-0547">Nucleotide-binding</keyword>
<dbReference type="InterPro" id="IPR008271">
    <property type="entry name" value="Ser/Thr_kinase_AS"/>
</dbReference>
<dbReference type="SUPFAM" id="SSF56112">
    <property type="entry name" value="Protein kinase-like (PK-like)"/>
    <property type="match status" value="1"/>
</dbReference>
<evidence type="ECO:0000256" key="3">
    <source>
        <dbReference type="ARBA" id="ARBA00022777"/>
    </source>
</evidence>
<feature type="compositionally biased region" description="Low complexity" evidence="6">
    <location>
        <begin position="280"/>
        <end position="304"/>
    </location>
</feature>
<dbReference type="Pfam" id="PF00069">
    <property type="entry name" value="Pkinase"/>
    <property type="match status" value="1"/>
</dbReference>
<keyword evidence="7" id="KW-0812">Transmembrane</keyword>
<dbReference type="PROSITE" id="PS00108">
    <property type="entry name" value="PROTEIN_KINASE_ST"/>
    <property type="match status" value="1"/>
</dbReference>
<dbReference type="RefSeq" id="WP_053233724.1">
    <property type="nucleotide sequence ID" value="NZ_CP011125.1"/>
</dbReference>
<dbReference type="InterPro" id="IPR011009">
    <property type="entry name" value="Kinase-like_dom_sf"/>
</dbReference>
<evidence type="ECO:0000256" key="1">
    <source>
        <dbReference type="ARBA" id="ARBA00022679"/>
    </source>
</evidence>
<dbReference type="OrthoDB" id="9801841at2"/>
<accession>A0A0F6YI40</accession>
<evidence type="ECO:0000256" key="5">
    <source>
        <dbReference type="PROSITE-ProRule" id="PRU10141"/>
    </source>
</evidence>
<dbReference type="AlphaFoldDB" id="A0A0F6YI40"/>
<dbReference type="GO" id="GO:0004674">
    <property type="term" value="F:protein serine/threonine kinase activity"/>
    <property type="evidence" value="ECO:0007669"/>
    <property type="project" value="UniProtKB-KW"/>
</dbReference>
<dbReference type="PROSITE" id="PS00107">
    <property type="entry name" value="PROTEIN_KINASE_ATP"/>
    <property type="match status" value="1"/>
</dbReference>
<organism evidence="9 10">
    <name type="scientific">Sandaracinus amylolyticus</name>
    <dbReference type="NCBI Taxonomy" id="927083"/>
    <lineage>
        <taxon>Bacteria</taxon>
        <taxon>Pseudomonadati</taxon>
        <taxon>Myxococcota</taxon>
        <taxon>Polyangia</taxon>
        <taxon>Polyangiales</taxon>
        <taxon>Sandaracinaceae</taxon>
        <taxon>Sandaracinus</taxon>
    </lineage>
</organism>
<evidence type="ECO:0000256" key="2">
    <source>
        <dbReference type="ARBA" id="ARBA00022741"/>
    </source>
</evidence>
<feature type="region of interest" description="Disordered" evidence="6">
    <location>
        <begin position="280"/>
        <end position="330"/>
    </location>
</feature>
<dbReference type="InterPro" id="IPR000719">
    <property type="entry name" value="Prot_kinase_dom"/>
</dbReference>
<evidence type="ECO:0000313" key="9">
    <source>
        <dbReference type="EMBL" id="AKF06563.1"/>
    </source>
</evidence>
<sequence>MDLAGRTLLGKYRIDGQLGQGGMGTVWRGAHVVTGRKVAIKVLDERFLSNVNVVQRFGREARAASAIQHEGIVEVLDLDQTEEGLPFLVMEFLEGETISSRIDRKKRLSQDEVVRIGVMLLEALEAAHQHGVVHRDLKPDNIYLVPAGRRGEIVKILDFGISHKDDEAQAKLTMTGSVLGTPHYMSPEQAMGETTLDRRVDIYGAGVVLYECLVGDVPFDAPNYNKLLRVILDEEPVPPSKRGAIVDERVERVILRAIEKERDKRPQTARELLEELRAAARPVSAPAPRRTASASFAKPSDVPRTPTPTPRPAAVSSAVRPREAPSSSSFDLAVGDELEGLALQPPAKPAATSAPRTPLHLDAKSGSTSLDALDDPLSASSSLSLELDESALPARAPASGQQRIIIERNASDRSGTDHRVERADPRPIERAVSERSIPAQRATASSTSTPRMAATRTSSDAVARAVAPTPPVPARSDPPSRATSTPPSKAPPAPGARERWSELSDGTRRAIVLGIVGLVLFVGIVAAVRFIVRPGEELPPGADVATGDPVVPATPDAPVARDWVLIEVDGVPPGAQLRLDGLPGATLPLRVRRGGAHVLEIRAPGYEDRRLEFTAERNLRLRADLRPAVGTTQELP</sequence>
<keyword evidence="10" id="KW-1185">Reference proteome</keyword>
<dbReference type="Gene3D" id="3.30.200.20">
    <property type="entry name" value="Phosphorylase Kinase, domain 1"/>
    <property type="match status" value="1"/>
</dbReference>
<dbReference type="SMART" id="SM00220">
    <property type="entry name" value="S_TKc"/>
    <property type="match status" value="1"/>
</dbReference>
<feature type="domain" description="Protein kinase" evidence="8">
    <location>
        <begin position="12"/>
        <end position="277"/>
    </location>
</feature>
<dbReference type="InterPro" id="IPR017441">
    <property type="entry name" value="Protein_kinase_ATP_BS"/>
</dbReference>
<keyword evidence="9" id="KW-0723">Serine/threonine-protein kinase</keyword>
<feature type="compositionally biased region" description="Polar residues" evidence="6">
    <location>
        <begin position="442"/>
        <end position="460"/>
    </location>
</feature>
<dbReference type="PROSITE" id="PS50011">
    <property type="entry name" value="PROTEIN_KINASE_DOM"/>
    <property type="match status" value="1"/>
</dbReference>
<reference evidence="9 10" key="1">
    <citation type="submission" date="2015-03" db="EMBL/GenBank/DDBJ databases">
        <title>Genome assembly of Sandaracinus amylolyticus DSM 53668.</title>
        <authorList>
            <person name="Sharma G."/>
            <person name="Subramanian S."/>
        </authorList>
    </citation>
    <scope>NUCLEOTIDE SEQUENCE [LARGE SCALE GENOMIC DNA]</scope>
    <source>
        <strain evidence="9 10">DSM 53668</strain>
    </source>
</reference>
<feature type="region of interest" description="Disordered" evidence="6">
    <location>
        <begin position="393"/>
        <end position="502"/>
    </location>
</feature>
<feature type="compositionally biased region" description="Basic and acidic residues" evidence="6">
    <location>
        <begin position="405"/>
        <end position="433"/>
    </location>
</feature>
<dbReference type="CDD" id="cd14014">
    <property type="entry name" value="STKc_PknB_like"/>
    <property type="match status" value="1"/>
</dbReference>
<feature type="region of interest" description="Disordered" evidence="6">
    <location>
        <begin position="346"/>
        <end position="373"/>
    </location>
</feature>
<name>A0A0F6YI40_9BACT</name>
<dbReference type="GO" id="GO:0005524">
    <property type="term" value="F:ATP binding"/>
    <property type="evidence" value="ECO:0007669"/>
    <property type="project" value="UniProtKB-UniRule"/>
</dbReference>
<proteinExistence type="predicted"/>
<evidence type="ECO:0000259" key="8">
    <source>
        <dbReference type="PROSITE" id="PS50011"/>
    </source>
</evidence>
<dbReference type="Gene3D" id="1.10.510.10">
    <property type="entry name" value="Transferase(Phosphotransferase) domain 1"/>
    <property type="match status" value="1"/>
</dbReference>
<dbReference type="Proteomes" id="UP000034883">
    <property type="component" value="Chromosome"/>
</dbReference>
<dbReference type="KEGG" id="samy:DB32_003712"/>
<keyword evidence="7" id="KW-0472">Membrane</keyword>
<protein>
    <submittedName>
        <fullName evidence="9">Serine/threonine protein kinase PrkC, regulator of stationary phase</fullName>
    </submittedName>
</protein>
<evidence type="ECO:0000256" key="6">
    <source>
        <dbReference type="SAM" id="MobiDB-lite"/>
    </source>
</evidence>
<keyword evidence="1" id="KW-0808">Transferase</keyword>
<feature type="compositionally biased region" description="Low complexity" evidence="6">
    <location>
        <begin position="474"/>
        <end position="487"/>
    </location>
</feature>
<feature type="transmembrane region" description="Helical" evidence="7">
    <location>
        <begin position="511"/>
        <end position="532"/>
    </location>
</feature>
<evidence type="ECO:0000256" key="7">
    <source>
        <dbReference type="SAM" id="Phobius"/>
    </source>
</evidence>
<keyword evidence="4 5" id="KW-0067">ATP-binding</keyword>
<feature type="binding site" evidence="5">
    <location>
        <position position="41"/>
    </location>
    <ligand>
        <name>ATP</name>
        <dbReference type="ChEBI" id="CHEBI:30616"/>
    </ligand>
</feature>